<dbReference type="SUPFAM" id="SSF53092">
    <property type="entry name" value="Creatinase/prolidase N-terminal domain"/>
    <property type="match status" value="1"/>
</dbReference>
<evidence type="ECO:0000256" key="3">
    <source>
        <dbReference type="ARBA" id="ARBA00022801"/>
    </source>
</evidence>
<dbReference type="Pfam" id="PF00557">
    <property type="entry name" value="Peptidase_M24"/>
    <property type="match status" value="1"/>
</dbReference>
<evidence type="ECO:0000313" key="8">
    <source>
        <dbReference type="EMBL" id="MBY6277058.1"/>
    </source>
</evidence>
<dbReference type="FunFam" id="3.90.230.10:FF:000014">
    <property type="entry name" value="Aminopeptidase P family protein"/>
    <property type="match status" value="1"/>
</dbReference>
<dbReference type="InterPro" id="IPR036005">
    <property type="entry name" value="Creatinase/aminopeptidase-like"/>
</dbReference>
<evidence type="ECO:0000256" key="4">
    <source>
        <dbReference type="RuleBase" id="RU000590"/>
    </source>
</evidence>
<dbReference type="PANTHER" id="PTHR46112">
    <property type="entry name" value="AMINOPEPTIDASE"/>
    <property type="match status" value="1"/>
</dbReference>
<dbReference type="OMA" id="HEPPYMI"/>
<feature type="region of interest" description="Disordered" evidence="5">
    <location>
        <begin position="17"/>
        <end position="49"/>
    </location>
</feature>
<dbReference type="AlphaFoldDB" id="A0A953LHA7"/>
<dbReference type="CDD" id="cd01092">
    <property type="entry name" value="APP-like"/>
    <property type="match status" value="1"/>
</dbReference>
<dbReference type="PANTHER" id="PTHR46112:SF3">
    <property type="entry name" value="AMINOPEPTIDASE YPDF"/>
    <property type="match status" value="1"/>
</dbReference>
<dbReference type="Gene3D" id="3.40.350.10">
    <property type="entry name" value="Creatinase/prolidase N-terminal domain"/>
    <property type="match status" value="1"/>
</dbReference>
<dbReference type="InterPro" id="IPR001131">
    <property type="entry name" value="Peptidase_M24B_aminopep-P_CS"/>
</dbReference>
<dbReference type="Proteomes" id="UP000732377">
    <property type="component" value="Unassembled WGS sequence"/>
</dbReference>
<comment type="similarity">
    <text evidence="1 4">Belongs to the peptidase M24B family.</text>
</comment>
<dbReference type="GO" id="GO:0004177">
    <property type="term" value="F:aminopeptidase activity"/>
    <property type="evidence" value="ECO:0007669"/>
    <property type="project" value="UniProtKB-KW"/>
</dbReference>
<evidence type="ECO:0000256" key="5">
    <source>
        <dbReference type="SAM" id="MobiDB-lite"/>
    </source>
</evidence>
<dbReference type="GO" id="GO:0046872">
    <property type="term" value="F:metal ion binding"/>
    <property type="evidence" value="ECO:0007669"/>
    <property type="project" value="UniProtKB-KW"/>
</dbReference>
<feature type="domain" description="Peptidase M24" evidence="6">
    <location>
        <begin position="202"/>
        <end position="404"/>
    </location>
</feature>
<feature type="domain" description="Creatinase N-terminal" evidence="7">
    <location>
        <begin position="56"/>
        <end position="192"/>
    </location>
</feature>
<gene>
    <name evidence="8" type="ORF">CWE10_12745</name>
</gene>
<dbReference type="InterPro" id="IPR050659">
    <property type="entry name" value="Peptidase_M24B"/>
</dbReference>
<evidence type="ECO:0000313" key="9">
    <source>
        <dbReference type="Proteomes" id="UP000732377"/>
    </source>
</evidence>
<evidence type="ECO:0000256" key="2">
    <source>
        <dbReference type="ARBA" id="ARBA00022723"/>
    </source>
</evidence>
<keyword evidence="3" id="KW-0378">Hydrolase</keyword>
<dbReference type="InterPro" id="IPR000587">
    <property type="entry name" value="Creatinase_N"/>
</dbReference>
<protein>
    <submittedName>
        <fullName evidence="8">Aminopeptidase P family protein</fullName>
    </submittedName>
</protein>
<evidence type="ECO:0000256" key="1">
    <source>
        <dbReference type="ARBA" id="ARBA00008766"/>
    </source>
</evidence>
<evidence type="ECO:0000259" key="6">
    <source>
        <dbReference type="Pfam" id="PF00557"/>
    </source>
</evidence>
<comment type="caution">
    <text evidence="8">The sequence shown here is derived from an EMBL/GenBank/DDBJ whole genome shotgun (WGS) entry which is preliminary data.</text>
</comment>
<sequence length="421" mass="44195">MVHGLCLLLIETSLAGAGTGGQPGGPGRSVRRPGRSNAGHPSDKEAGHVRESMIRRFEAVRQFLRERGMAAGLVTGPISMRYLTGWSNPSKRFAGLVIPADGEPALLVPALEVEEVRSASALRLVAWQDGEDPFAALSGMLRAAGAGEGRIALEQADLPVGQLRRIAGALGLAPSVLLDAAADLSPALSAQRESKDEDEIALLQQAADMLNPALDAALAAIRPGVTEREIARVLEEAMLAAGADGVAFETHVLFGPASALPHGSTGARTLEPGHVVLMDFGAQLRGYRSDITRTVCCGAWPDELARVYDVVLAANQAAIAAVKPGVPLGDVDRAARQVIEEAGYGAYFIHRTGHGLGLEIHEEPYVVAGNEKVLRPGHVITIEPGVYLPGVGGVRIEDDVVVTEDGCRVLTSWTKERLSAG</sequence>
<dbReference type="InterPro" id="IPR000994">
    <property type="entry name" value="Pept_M24"/>
</dbReference>
<proteinExistence type="inferred from homology"/>
<name>A0A953LHA7_SYMTR</name>
<keyword evidence="2 4" id="KW-0479">Metal-binding</keyword>
<reference evidence="8" key="1">
    <citation type="submission" date="2017-11" db="EMBL/GenBank/DDBJ databases">
        <title>Three new genomes from thermophilic consortium.</title>
        <authorList>
            <person name="Quaggio R."/>
            <person name="Amgarten D."/>
            <person name="Setubal J.C."/>
        </authorList>
    </citation>
    <scope>NUCLEOTIDE SEQUENCE</scope>
    <source>
        <strain evidence="8">ZCTH01-B2</strain>
    </source>
</reference>
<organism evidence="8 9">
    <name type="scientific">Symbiobacterium thermophilum</name>
    <dbReference type="NCBI Taxonomy" id="2734"/>
    <lineage>
        <taxon>Bacteria</taxon>
        <taxon>Bacillati</taxon>
        <taxon>Bacillota</taxon>
        <taxon>Clostridia</taxon>
        <taxon>Eubacteriales</taxon>
        <taxon>Symbiobacteriaceae</taxon>
        <taxon>Symbiobacterium</taxon>
    </lineage>
</organism>
<dbReference type="Pfam" id="PF01321">
    <property type="entry name" value="Creatinase_N"/>
    <property type="match status" value="1"/>
</dbReference>
<dbReference type="PROSITE" id="PS00491">
    <property type="entry name" value="PROLINE_PEPTIDASE"/>
    <property type="match status" value="1"/>
</dbReference>
<dbReference type="Gene3D" id="3.90.230.10">
    <property type="entry name" value="Creatinase/methionine aminopeptidase superfamily"/>
    <property type="match status" value="1"/>
</dbReference>
<dbReference type="InterPro" id="IPR029149">
    <property type="entry name" value="Creatin/AminoP/Spt16_N"/>
</dbReference>
<dbReference type="EMBL" id="PIUK01000133">
    <property type="protein sequence ID" value="MBY6277058.1"/>
    <property type="molecule type" value="Genomic_DNA"/>
</dbReference>
<accession>A0A953LHA7</accession>
<dbReference type="SUPFAM" id="SSF55920">
    <property type="entry name" value="Creatinase/aminopeptidase"/>
    <property type="match status" value="1"/>
</dbReference>
<evidence type="ECO:0000259" key="7">
    <source>
        <dbReference type="Pfam" id="PF01321"/>
    </source>
</evidence>
<keyword evidence="8" id="KW-0031">Aminopeptidase</keyword>
<feature type="compositionally biased region" description="Gly residues" evidence="5">
    <location>
        <begin position="17"/>
        <end position="27"/>
    </location>
</feature>
<keyword evidence="8" id="KW-0645">Protease</keyword>